<organism evidence="1 2">
    <name type="scientific">Candidatus Sungbacteria bacterium RIFCSPHIGHO2_02_FULL_51_29</name>
    <dbReference type="NCBI Taxonomy" id="1802273"/>
    <lineage>
        <taxon>Bacteria</taxon>
        <taxon>Candidatus Sungiibacteriota</taxon>
    </lineage>
</organism>
<name>A0A1G2KUR6_9BACT</name>
<dbReference type="Proteomes" id="UP000177811">
    <property type="component" value="Unassembled WGS sequence"/>
</dbReference>
<evidence type="ECO:0000313" key="1">
    <source>
        <dbReference type="EMBL" id="OHA03188.1"/>
    </source>
</evidence>
<sequence length="438" mass="46973">MRTMGQKMAFAYMVLVSVGLLTILLWGSVVRAATAPEFDITITPSQVVTPNTSVIFQVVPKNFFSASTTFSWFVGTKSSPALSGVGKSSYTFKTTGFLGAFPITVRVAPEGLALGERVSGVIVMPDDTITDGPAIPGGGLDFGSVKSNFTITAVPQNPHAGESVELSIETFAFDSRSARFTWRVDGKTQKDASGLGKTDYSFVAGAAGTTHSVRVDVVTPEGIANSKTLTVPVVDLAFYWWSNTSIPLWYKGKALPTKGSSVSVMALTNGQPISAYNWSINNNPSFKSTLRVFTYVPQLTGLRDNISLEILNSAKNLKKERGVTIVPTEMAVHIYATGPLEGTVFTEALSAFTGSSHSSYDLIAEPFFFIEGSPKDLAYVWTVGDKTVTEETDREKKRVLTVKTEDPTSGPVIASVRVESTSPRSAPITVPFSIGVRN</sequence>
<proteinExistence type="predicted"/>
<comment type="caution">
    <text evidence="1">The sequence shown here is derived from an EMBL/GenBank/DDBJ whole genome shotgun (WGS) entry which is preliminary data.</text>
</comment>
<protein>
    <submittedName>
        <fullName evidence="1">Uncharacterized protein</fullName>
    </submittedName>
</protein>
<dbReference type="EMBL" id="MHQL01000019">
    <property type="protein sequence ID" value="OHA03188.1"/>
    <property type="molecule type" value="Genomic_DNA"/>
</dbReference>
<accession>A0A1G2KUR6</accession>
<dbReference type="AlphaFoldDB" id="A0A1G2KUR6"/>
<reference evidence="1 2" key="1">
    <citation type="journal article" date="2016" name="Nat. Commun.">
        <title>Thousands of microbial genomes shed light on interconnected biogeochemical processes in an aquifer system.</title>
        <authorList>
            <person name="Anantharaman K."/>
            <person name="Brown C.T."/>
            <person name="Hug L.A."/>
            <person name="Sharon I."/>
            <person name="Castelle C.J."/>
            <person name="Probst A.J."/>
            <person name="Thomas B.C."/>
            <person name="Singh A."/>
            <person name="Wilkins M.J."/>
            <person name="Karaoz U."/>
            <person name="Brodie E.L."/>
            <person name="Williams K.H."/>
            <person name="Hubbard S.S."/>
            <person name="Banfield J.F."/>
        </authorList>
    </citation>
    <scope>NUCLEOTIDE SEQUENCE [LARGE SCALE GENOMIC DNA]</scope>
</reference>
<evidence type="ECO:0000313" key="2">
    <source>
        <dbReference type="Proteomes" id="UP000177811"/>
    </source>
</evidence>
<gene>
    <name evidence="1" type="ORF">A3C16_01865</name>
</gene>